<dbReference type="InterPro" id="IPR006311">
    <property type="entry name" value="TAT_signal"/>
</dbReference>
<accession>A0A1I4GRU2</accession>
<evidence type="ECO:0000313" key="2">
    <source>
        <dbReference type="Proteomes" id="UP000199607"/>
    </source>
</evidence>
<sequence length="267" mass="30389">MKENNRQTSRRKVLKTIGASTIGLSTAGTVTAAQENQFRRDLERARRLREKTGDNDKFVKYLRKKGYPVWTTSTQSPMQSSHWGEEDGLSTSRLYDGNMTGTLNITAWHRNCNPDPYDIYFEYTFDLNTGDNAWGVESKDGFSIGWPDNTFEIENDSWVNSSNVEFYDRSNMLNGLSFKYHDAVHIDRNDSDWGYGGVHVRTESGYSDSTTIAGKYVHTYKSLELCGFSVDAGGGMSWDFCANGEKDYMGHTQKDWSEADHNWANCM</sequence>
<protein>
    <submittedName>
        <fullName evidence="1">Uncharacterized protein</fullName>
    </submittedName>
</protein>
<dbReference type="STRING" id="553466.SAMN04487950_3332"/>
<keyword evidence="2" id="KW-1185">Reference proteome</keyword>
<dbReference type="Proteomes" id="UP000199607">
    <property type="component" value="Unassembled WGS sequence"/>
</dbReference>
<dbReference type="EMBL" id="FOTC01000004">
    <property type="protein sequence ID" value="SFL32067.1"/>
    <property type="molecule type" value="Genomic_DNA"/>
</dbReference>
<dbReference type="AlphaFoldDB" id="A0A1I4GRU2"/>
<name>A0A1I4GRU2_9EURY</name>
<evidence type="ECO:0000313" key="1">
    <source>
        <dbReference type="EMBL" id="SFL32067.1"/>
    </source>
</evidence>
<gene>
    <name evidence="1" type="ORF">SAMN04487950_3332</name>
</gene>
<proteinExistence type="predicted"/>
<organism evidence="1 2">
    <name type="scientific">Halogranum rubrum</name>
    <dbReference type="NCBI Taxonomy" id="553466"/>
    <lineage>
        <taxon>Archaea</taxon>
        <taxon>Methanobacteriati</taxon>
        <taxon>Methanobacteriota</taxon>
        <taxon>Stenosarchaea group</taxon>
        <taxon>Halobacteria</taxon>
        <taxon>Halobacteriales</taxon>
        <taxon>Haloferacaceae</taxon>
    </lineage>
</organism>
<dbReference type="PROSITE" id="PS51318">
    <property type="entry name" value="TAT"/>
    <property type="match status" value="1"/>
</dbReference>
<dbReference type="RefSeq" id="WP_089870612.1">
    <property type="nucleotide sequence ID" value="NZ_FOTC01000004.1"/>
</dbReference>
<reference evidence="2" key="1">
    <citation type="submission" date="2016-10" db="EMBL/GenBank/DDBJ databases">
        <authorList>
            <person name="Varghese N."/>
            <person name="Submissions S."/>
        </authorList>
    </citation>
    <scope>NUCLEOTIDE SEQUENCE [LARGE SCALE GENOMIC DNA]</scope>
    <source>
        <strain evidence="2">CGMCC 1.7738</strain>
    </source>
</reference>